<accession>A8HZR7</accession>
<evidence type="ECO:0000313" key="1">
    <source>
        <dbReference type="EMBL" id="BAF90615.1"/>
    </source>
</evidence>
<proteinExistence type="predicted"/>
<evidence type="ECO:0008006" key="3">
    <source>
        <dbReference type="Google" id="ProtNLM"/>
    </source>
</evidence>
<dbReference type="Pfam" id="PF09898">
    <property type="entry name" value="DUF2125"/>
    <property type="match status" value="1"/>
</dbReference>
<dbReference type="KEGG" id="azc:AZC_4617"/>
<reference evidence="1 2" key="1">
    <citation type="journal article" date="2007" name="Appl. Environ. Microbiol.">
        <title>Rhizobial factors required for stem nodule maturation and maintenance in Sesbania rostrata-Azorhizobium caulinodans ORS571 symbiosis.</title>
        <authorList>
            <person name="Suzuki S."/>
            <person name="Aono T."/>
            <person name="Lee KB."/>
            <person name="Suzuki T."/>
            <person name="Liu CT."/>
            <person name="Miwa H."/>
            <person name="Wakao S."/>
            <person name="Iki T."/>
            <person name="Oyaizu H."/>
        </authorList>
    </citation>
    <scope>NUCLEOTIDE SEQUENCE [LARGE SCALE GENOMIC DNA]</scope>
    <source>
        <strain evidence="2">ATCC 43989 / DSM 5975 / JCM 20966 / LMG 6465 / NBRC 14845 / NCIMB 13405 / ORS 571</strain>
    </source>
</reference>
<gene>
    <name evidence="1" type="ordered locus">AZC_4617</name>
</gene>
<dbReference type="STRING" id="438753.AZC_4617"/>
<organism evidence="1 2">
    <name type="scientific">Azorhizobium caulinodans (strain ATCC 43989 / DSM 5975 / JCM 20966 / LMG 6465 / NBRC 14845 / NCIMB 13405 / ORS 571)</name>
    <dbReference type="NCBI Taxonomy" id="438753"/>
    <lineage>
        <taxon>Bacteria</taxon>
        <taxon>Pseudomonadati</taxon>
        <taxon>Pseudomonadota</taxon>
        <taxon>Alphaproteobacteria</taxon>
        <taxon>Hyphomicrobiales</taxon>
        <taxon>Xanthobacteraceae</taxon>
        <taxon>Azorhizobium</taxon>
    </lineage>
</organism>
<dbReference type="RefSeq" id="WP_012173136.1">
    <property type="nucleotide sequence ID" value="NC_009937.1"/>
</dbReference>
<protein>
    <recommendedName>
        <fullName evidence="3">DUF2125 domain-containing protein</fullName>
    </recommendedName>
</protein>
<reference evidence="1 2" key="4">
    <citation type="journal article" date="2009" name="Appl. Environ. Microbiol.">
        <title>Comparative genome-wide transcriptional profiling of Azorhizobium caulinodans ORS571 grown under free-living and symbiotic conditions.</title>
        <authorList>
            <person name="Tsukada S."/>
            <person name="Aono T."/>
            <person name="Akiba N."/>
            <person name="Lee KB."/>
            <person name="Liu CT."/>
            <person name="Toyazaki H."/>
            <person name="Oyaizu H."/>
        </authorList>
    </citation>
    <scope>NUCLEOTIDE SEQUENCE [LARGE SCALE GENOMIC DNA]</scope>
    <source>
        <strain evidence="2">ATCC 43989 / DSM 5975 / JCM 20966 / LMG 6465 / NBRC 14845 / NCIMB 13405 / ORS 571</strain>
    </source>
</reference>
<dbReference type="HOGENOM" id="CLU_064708_0_0_5"/>
<dbReference type="eggNOG" id="COG4093">
    <property type="taxonomic scope" value="Bacteria"/>
</dbReference>
<evidence type="ECO:0000313" key="2">
    <source>
        <dbReference type="Proteomes" id="UP000000270"/>
    </source>
</evidence>
<reference evidence="1 2" key="6">
    <citation type="journal article" date="2011" name="Appl. Environ. Microbiol.">
        <title>Involvement of the azorhizobial chromosome partition gene (parA) in the onset of bacteroid differentiation during Sesbania rostrata stem nodule development.</title>
        <authorList>
            <person name="Liu CT."/>
            <person name="Lee KB."/>
            <person name="Wang YS."/>
            <person name="Peng MH."/>
            <person name="Lee KT."/>
            <person name="Suzuki S."/>
            <person name="Suzuki T."/>
            <person name="Oyaizu H."/>
        </authorList>
    </citation>
    <scope>NUCLEOTIDE SEQUENCE [LARGE SCALE GENOMIC DNA]</scope>
    <source>
        <strain evidence="2">ATCC 43989 / DSM 5975 / JCM 20966 / LMG 6465 / NBRC 14845 / NCIMB 13405 / ORS 571</strain>
    </source>
</reference>
<name>A8HZR7_AZOC5</name>
<dbReference type="InterPro" id="IPR018666">
    <property type="entry name" value="DUF2125"/>
</dbReference>
<dbReference type="Proteomes" id="UP000000270">
    <property type="component" value="Chromosome"/>
</dbReference>
<reference evidence="1 2" key="3">
    <citation type="journal article" date="2008" name="BMC Genomics">
        <title>The genome of the versatile nitrogen fixer Azorhizobium caulinodans ORS571.</title>
        <authorList>
            <person name="Lee KB."/>
            <person name="Backer P.D."/>
            <person name="Aono T."/>
            <person name="Liu CT."/>
            <person name="Suzuki S."/>
            <person name="Suzuki T."/>
            <person name="Kaneko T."/>
            <person name="Yamada M."/>
            <person name="Tabata S."/>
            <person name="Kupfer D.M."/>
            <person name="Najar F.Z."/>
            <person name="Wiley G.B."/>
            <person name="Roe B."/>
            <person name="Binnewies T.T."/>
            <person name="Ussery D.W."/>
            <person name="D'Haeze W."/>
            <person name="Herder J.D."/>
            <person name="Gevers D."/>
            <person name="Vereecke D."/>
            <person name="Holsters M."/>
            <person name="Oyaizu H."/>
        </authorList>
    </citation>
    <scope>NUCLEOTIDE SEQUENCE [LARGE SCALE GENOMIC DNA]</scope>
    <source>
        <strain evidence="2">ATCC 43989 / DSM 5975 / JCM 20966 / LMG 6465 / NBRC 14845 / NCIMB 13405 / ORS 571</strain>
    </source>
</reference>
<dbReference type="AlphaFoldDB" id="A8HZR7"/>
<keyword evidence="2" id="KW-1185">Reference proteome</keyword>
<sequence>MTVSEPAPRRRRPWIIALPLVLLLLIAAGWSGLWVYAARTADGEIDAWLAREKLLGREWSCSERALEGFPFRFELMCRDPVLVTKGGDSFRISAAGARAVAQVWDPSHIVAEFASPARIEDQVTGQVYTASWSLLQMSGIGNSTGQPQRLDIVVNNPLVEQAPGNAATNPMFSAKQLEAHARRRPGENGARDGIDFAFSLAGAESPMMAGAGSSGPVDVALQMTVTAADDLRPMSVKDRLRAWAMSGGVVQLQGFAVTTPKAAANATGALLVDAQGRLNGQLALGFSGIEEVLRNLSKTGFISPEIVPIVGALAMAGKPGEVAGRKGVTFNINFDQGALKLGKIPVGIVPPLF</sequence>
<reference evidence="2" key="2">
    <citation type="submission" date="2007-04" db="EMBL/GenBank/DDBJ databases">
        <title>Complete genome sequence of the nitrogen-fixing bacterium Azorhizobium caulinodans ORS571.</title>
        <authorList>
            <person name="Lee K.B."/>
            <person name="Backer P.D."/>
            <person name="Aono T."/>
            <person name="Liu C.T."/>
            <person name="Suzuki S."/>
            <person name="Suzuki T."/>
            <person name="Kaneko T."/>
            <person name="Yamada M."/>
            <person name="Tabata S."/>
            <person name="Kupfer D.M."/>
            <person name="Najar F.Z."/>
            <person name="Wiley G.B."/>
            <person name="Roe B."/>
            <person name="Binnewies T."/>
            <person name="Ussery D."/>
            <person name="Vereecke D."/>
            <person name="Gevers D."/>
            <person name="Holsters M."/>
            <person name="Oyaizu H."/>
        </authorList>
    </citation>
    <scope>NUCLEOTIDE SEQUENCE [LARGE SCALE GENOMIC DNA]</scope>
    <source>
        <strain evidence="2">ATCC 43989 / DSM 5975 / JCM 20966 / LMG 6465 / NBRC 14845 / NCIMB 13405 / ORS 571</strain>
    </source>
</reference>
<reference evidence="1 2" key="5">
    <citation type="journal article" date="2010" name="Appl. Environ. Microbiol.">
        <title>phrR-like gene praR of Azorhizobium caulinodans ORS571 is essential for symbiosis with Sesbania rostrata and is involved in expression of reb genes.</title>
        <authorList>
            <person name="Akiba N."/>
            <person name="Aono T."/>
            <person name="Toyazaki H."/>
            <person name="Sato S."/>
            <person name="Oyaizu H."/>
        </authorList>
    </citation>
    <scope>NUCLEOTIDE SEQUENCE [LARGE SCALE GENOMIC DNA]</scope>
    <source>
        <strain evidence="2">ATCC 43989 / DSM 5975 / JCM 20966 / LMG 6465 / NBRC 14845 / NCIMB 13405 / ORS 571</strain>
    </source>
</reference>
<dbReference type="EMBL" id="AP009384">
    <property type="protein sequence ID" value="BAF90615.1"/>
    <property type="molecule type" value="Genomic_DNA"/>
</dbReference>